<comment type="caution">
    <text evidence="13">The sequence shown here is derived from an EMBL/GenBank/DDBJ whole genome shotgun (WGS) entry which is preliminary data.</text>
</comment>
<organism evidence="13 14">
    <name type="scientific">Allopusillimonas soli</name>
    <dbReference type="NCBI Taxonomy" id="659016"/>
    <lineage>
        <taxon>Bacteria</taxon>
        <taxon>Pseudomonadati</taxon>
        <taxon>Pseudomonadota</taxon>
        <taxon>Betaproteobacteria</taxon>
        <taxon>Burkholderiales</taxon>
        <taxon>Alcaligenaceae</taxon>
        <taxon>Allopusillimonas</taxon>
    </lineage>
</organism>
<accession>A0A853FJ53</accession>
<dbReference type="InterPro" id="IPR029063">
    <property type="entry name" value="SAM-dependent_MTases_sf"/>
</dbReference>
<dbReference type="EMBL" id="JACCEW010000007">
    <property type="protein sequence ID" value="NYT38770.1"/>
    <property type="molecule type" value="Genomic_DNA"/>
</dbReference>
<dbReference type="RefSeq" id="WP_129971245.1">
    <property type="nucleotide sequence ID" value="NZ_JACCEW010000007.1"/>
</dbReference>
<proteinExistence type="inferred from homology"/>
<feature type="domain" description="FAD dependent oxidoreductase" evidence="11">
    <location>
        <begin position="259"/>
        <end position="638"/>
    </location>
</feature>
<evidence type="ECO:0000259" key="12">
    <source>
        <dbReference type="Pfam" id="PF05430"/>
    </source>
</evidence>
<comment type="subcellular location">
    <subcellularLocation>
        <location evidence="10">Cytoplasm</location>
    </subcellularLocation>
</comment>
<dbReference type="Gene3D" id="3.40.50.150">
    <property type="entry name" value="Vaccinia Virus protein VP39"/>
    <property type="match status" value="1"/>
</dbReference>
<dbReference type="Pfam" id="PF05430">
    <property type="entry name" value="Methyltransf_30"/>
    <property type="match status" value="1"/>
</dbReference>
<dbReference type="OrthoDB" id="9786494at2"/>
<evidence type="ECO:0000256" key="5">
    <source>
        <dbReference type="ARBA" id="ARBA00022691"/>
    </source>
</evidence>
<reference evidence="13 14" key="1">
    <citation type="submission" date="2020-07" db="EMBL/GenBank/DDBJ databases">
        <title>Taxonomic revisions and descriptions of new bacterial species based on genomic comparisons in the high-G+C-content subgroup of the family Alcaligenaceae.</title>
        <authorList>
            <person name="Szabo A."/>
            <person name="Felfoldi T."/>
        </authorList>
    </citation>
    <scope>NUCLEOTIDE SEQUENCE [LARGE SCALE GENOMIC DNA]</scope>
    <source>
        <strain evidence="13 14">DSM 25264</strain>
    </source>
</reference>
<evidence type="ECO:0000256" key="1">
    <source>
        <dbReference type="ARBA" id="ARBA00022490"/>
    </source>
</evidence>
<keyword evidence="14" id="KW-1185">Reference proteome</keyword>
<evidence type="ECO:0000256" key="10">
    <source>
        <dbReference type="HAMAP-Rule" id="MF_01102"/>
    </source>
</evidence>
<keyword evidence="1 10" id="KW-0963">Cytoplasm</keyword>
<dbReference type="GO" id="GO:0050660">
    <property type="term" value="F:flavin adenine dinucleotide binding"/>
    <property type="evidence" value="ECO:0007669"/>
    <property type="project" value="UniProtKB-UniRule"/>
</dbReference>
<feature type="domain" description="MnmC-like methyltransferase" evidence="12">
    <location>
        <begin position="117"/>
        <end position="236"/>
    </location>
</feature>
<dbReference type="SUPFAM" id="SSF51905">
    <property type="entry name" value="FAD/NAD(P)-binding domain"/>
    <property type="match status" value="1"/>
</dbReference>
<dbReference type="PANTHER" id="PTHR13847:SF283">
    <property type="entry name" value="TRNA 5-METHYLAMINOMETHYL-2-THIOURIDINE BIOSYNTHESIS BIFUNCTIONAL PROTEIN MNMC"/>
    <property type="match status" value="1"/>
</dbReference>
<evidence type="ECO:0000256" key="2">
    <source>
        <dbReference type="ARBA" id="ARBA00022603"/>
    </source>
</evidence>
<evidence type="ECO:0000256" key="3">
    <source>
        <dbReference type="ARBA" id="ARBA00022630"/>
    </source>
</evidence>
<gene>
    <name evidence="13" type="primary">mnmD</name>
    <name evidence="10" type="synonym">mnmC</name>
    <name evidence="13" type="ORF">H0A68_17975</name>
</gene>
<evidence type="ECO:0000256" key="7">
    <source>
        <dbReference type="ARBA" id="ARBA00022827"/>
    </source>
</evidence>
<feature type="region of interest" description="tRNA (mnm(5)s(2)U34)-methyltransferase" evidence="10">
    <location>
        <begin position="1"/>
        <end position="238"/>
    </location>
</feature>
<dbReference type="InterPro" id="IPR008471">
    <property type="entry name" value="MnmC-like_methylTransf"/>
</dbReference>
<comment type="similarity">
    <text evidence="10">In the C-terminal section; belongs to the DAO family.</text>
</comment>
<dbReference type="InterPro" id="IPR036188">
    <property type="entry name" value="FAD/NAD-bd_sf"/>
</dbReference>
<keyword evidence="5 10" id="KW-0949">S-adenosyl-L-methionine</keyword>
<comment type="cofactor">
    <cofactor evidence="10">
        <name>FAD</name>
        <dbReference type="ChEBI" id="CHEBI:57692"/>
    </cofactor>
</comment>
<keyword evidence="2 10" id="KW-0489">Methyltransferase</keyword>
<dbReference type="GO" id="GO:0005737">
    <property type="term" value="C:cytoplasm"/>
    <property type="evidence" value="ECO:0007669"/>
    <property type="project" value="UniProtKB-SubCell"/>
</dbReference>
<evidence type="ECO:0000256" key="8">
    <source>
        <dbReference type="ARBA" id="ARBA00023002"/>
    </source>
</evidence>
<dbReference type="PANTHER" id="PTHR13847">
    <property type="entry name" value="SARCOSINE DEHYDROGENASE-RELATED"/>
    <property type="match status" value="1"/>
</dbReference>
<evidence type="ECO:0000259" key="11">
    <source>
        <dbReference type="Pfam" id="PF01266"/>
    </source>
</evidence>
<dbReference type="GO" id="GO:0004808">
    <property type="term" value="F:tRNA (5-methylaminomethyl-2-thiouridylate)(34)-methyltransferase activity"/>
    <property type="evidence" value="ECO:0007669"/>
    <property type="project" value="UniProtKB-EC"/>
</dbReference>
<dbReference type="GO" id="GO:0032259">
    <property type="term" value="P:methylation"/>
    <property type="evidence" value="ECO:0007669"/>
    <property type="project" value="UniProtKB-KW"/>
</dbReference>
<dbReference type="EC" id="1.5.-.-" evidence="10"/>
<dbReference type="GO" id="GO:0002097">
    <property type="term" value="P:tRNA wobble base modification"/>
    <property type="evidence" value="ECO:0007669"/>
    <property type="project" value="UniProtKB-UniRule"/>
</dbReference>
<feature type="region of interest" description="FAD-dependent cmnm(5)s(2)U34 oxidoreductase" evidence="10">
    <location>
        <begin position="262"/>
        <end position="658"/>
    </location>
</feature>
<dbReference type="EC" id="2.1.1.61" evidence="10"/>
<sequence length="658" mass="70056">MSRKYEVLVPAVATPDGHGVPHSPLYGDVYHARAGALAQARHVFLGGNGLPGRWRGAPSFTVCETGFGLGNNFLALWLAWRSDPQRCERLHVLSFEAHPFTREALRQWLAAPLEGEARALADQLLQAWPPLLPGLHRLEFEDGAVTLTLAFGSVSRMAKEVDARVDAFFLDGFAPRRNPEMWTRSLFGQMMRLANQDATAATWCSAGQVRRDLAAAGFLVSKLPGFGGKRDMVAATVRSEMRRPPGAQAYSSRPSRQPVLVVGGGLAGAGVAQALALRGHAVTVLDPIFREGLGASHCGHLAAALTPVATRDDDIRSRLSRAGAERALQRWQGLNDAARPLVCGTLTPARCEAEARTGRQALAELAFPSDWVRWMEAAEASRKAGCSLPYGGMWFAQGQRVLPEPLLNALFMFPGVTCHAKHVAGLRRGDGETWEALDSRGEVVARASQVVLANARHAAALLASVPGLAVPAKVAEMASIAGQVSYLRARALPDARAIVAGEGYLLPALDYCVDETGAGRFTDEAALMVAGSTYDKLTGEARVTARGHQEILGKLADLLGHASAAGVGGTTTAIAGYPDADVWRADAVVGGWAGWRAAVRDRLPVIGPMDGASGLWLACGYGSRGLTWSALAGDIIAAALNREPMPLERSLLTRIRPR</sequence>
<dbReference type="InterPro" id="IPR023032">
    <property type="entry name" value="tRNA_MAMT_biosynth_bifunc_MnmC"/>
</dbReference>
<dbReference type="AlphaFoldDB" id="A0A853FJ53"/>
<comment type="function">
    <text evidence="10">Catalyzes the last two steps in the biosynthesis of 5-methylaminomethyl-2-thiouridine (mnm(5)s(2)U) at the wobble position (U34) in tRNA. Catalyzes the FAD-dependent demodification of cmnm(5)s(2)U34 to nm(5)s(2)U34, followed by the transfer of a methyl group from S-adenosyl-L-methionine to nm(5)s(2)U34, to form mnm(5)s(2)U34.</text>
</comment>
<keyword evidence="9 10" id="KW-0511">Multifunctional enzyme</keyword>
<keyword evidence="8 10" id="KW-0560">Oxidoreductase</keyword>
<keyword evidence="4 10" id="KW-0808">Transferase</keyword>
<dbReference type="Gene3D" id="3.30.9.10">
    <property type="entry name" value="D-Amino Acid Oxidase, subunit A, domain 2"/>
    <property type="match status" value="1"/>
</dbReference>
<evidence type="ECO:0000256" key="4">
    <source>
        <dbReference type="ARBA" id="ARBA00022679"/>
    </source>
</evidence>
<comment type="catalytic activity">
    <reaction evidence="10">
        <text>5-aminomethyl-2-thiouridine(34) in tRNA + S-adenosyl-L-methionine = 5-methylaminomethyl-2-thiouridine(34) in tRNA + S-adenosyl-L-homocysteine + H(+)</text>
        <dbReference type="Rhea" id="RHEA:19569"/>
        <dbReference type="Rhea" id="RHEA-COMP:10195"/>
        <dbReference type="Rhea" id="RHEA-COMP:10197"/>
        <dbReference type="ChEBI" id="CHEBI:15378"/>
        <dbReference type="ChEBI" id="CHEBI:57856"/>
        <dbReference type="ChEBI" id="CHEBI:59789"/>
        <dbReference type="ChEBI" id="CHEBI:74454"/>
        <dbReference type="ChEBI" id="CHEBI:74455"/>
        <dbReference type="EC" id="2.1.1.61"/>
    </reaction>
</comment>
<keyword evidence="3 10" id="KW-0285">Flavoprotein</keyword>
<protein>
    <recommendedName>
        <fullName evidence="10">tRNA 5-methylaminomethyl-2-thiouridine biosynthesis bifunctional protein MnmC</fullName>
        <shortName evidence="10">tRNA mnm(5)s(2)U biosynthesis bifunctional protein</shortName>
    </recommendedName>
    <domain>
        <recommendedName>
            <fullName evidence="10">tRNA (mnm(5)s(2)U34)-methyltransferase</fullName>
            <ecNumber evidence="10">2.1.1.61</ecNumber>
        </recommendedName>
    </domain>
    <domain>
        <recommendedName>
            <fullName evidence="10">FAD-dependent cmnm(5)s(2)U34 oxidoreductase</fullName>
            <ecNumber evidence="10">1.5.-.-</ecNumber>
        </recommendedName>
    </domain>
</protein>
<evidence type="ECO:0000313" key="13">
    <source>
        <dbReference type="EMBL" id="NYT38770.1"/>
    </source>
</evidence>
<dbReference type="InterPro" id="IPR006076">
    <property type="entry name" value="FAD-dep_OxRdtase"/>
</dbReference>
<evidence type="ECO:0000256" key="9">
    <source>
        <dbReference type="ARBA" id="ARBA00023268"/>
    </source>
</evidence>
<dbReference type="Gene3D" id="3.50.50.60">
    <property type="entry name" value="FAD/NAD(P)-binding domain"/>
    <property type="match status" value="1"/>
</dbReference>
<dbReference type="GO" id="GO:0016645">
    <property type="term" value="F:oxidoreductase activity, acting on the CH-NH group of donors"/>
    <property type="evidence" value="ECO:0007669"/>
    <property type="project" value="InterPro"/>
</dbReference>
<evidence type="ECO:0000256" key="6">
    <source>
        <dbReference type="ARBA" id="ARBA00022694"/>
    </source>
</evidence>
<keyword evidence="7 10" id="KW-0274">FAD</keyword>
<dbReference type="Proteomes" id="UP000580517">
    <property type="component" value="Unassembled WGS sequence"/>
</dbReference>
<evidence type="ECO:0000313" key="14">
    <source>
        <dbReference type="Proteomes" id="UP000580517"/>
    </source>
</evidence>
<name>A0A853FJ53_9BURK</name>
<dbReference type="InterPro" id="IPR047785">
    <property type="entry name" value="tRNA_MNMC2"/>
</dbReference>
<comment type="similarity">
    <text evidence="10">In the N-terminal section; belongs to the methyltransferase superfamily. tRNA (mnm(5)s(2)U34)-methyltransferase family.</text>
</comment>
<dbReference type="NCBIfam" id="NF033855">
    <property type="entry name" value="tRNA_MNMC2"/>
    <property type="match status" value="1"/>
</dbReference>
<dbReference type="Pfam" id="PF01266">
    <property type="entry name" value="DAO"/>
    <property type="match status" value="1"/>
</dbReference>
<dbReference type="HAMAP" id="MF_01102">
    <property type="entry name" value="MnmC"/>
    <property type="match status" value="1"/>
</dbReference>
<keyword evidence="6 10" id="KW-0819">tRNA processing</keyword>